<dbReference type="GO" id="GO:0000462">
    <property type="term" value="P:maturation of SSU-rRNA from tricistronic rRNA transcript (SSU-rRNA, 5.8S rRNA, LSU-rRNA)"/>
    <property type="evidence" value="ECO:0007669"/>
    <property type="project" value="TreeGrafter"/>
</dbReference>
<protein>
    <submittedName>
        <fullName evidence="4">Uncharacterized protein</fullName>
    </submittedName>
</protein>
<comment type="caution">
    <text evidence="4">The sequence shown here is derived from an EMBL/GenBank/DDBJ whole genome shotgun (WGS) entry which is preliminary data.</text>
</comment>
<dbReference type="InterPro" id="IPR052414">
    <property type="entry name" value="U3_snoRNA-assoc_WDR"/>
</dbReference>
<comment type="subcellular location">
    <subcellularLocation>
        <location evidence="1">Nucleus</location>
    </subcellularLocation>
</comment>
<feature type="region of interest" description="Disordered" evidence="3">
    <location>
        <begin position="27"/>
        <end position="53"/>
    </location>
</feature>
<evidence type="ECO:0000256" key="3">
    <source>
        <dbReference type="SAM" id="MobiDB-lite"/>
    </source>
</evidence>
<sequence>ADQGQVADGILHDVDLSEPTMGEKLAALSLPDKNKFRRDKEQDSSDPTKPPSADSVHVLLGQALNADGRTLLLDCLYTQDEKVITKSIAQLNPSNVLKFLHPLISINESSPPNQSQKNDDLKPVHRWIVVKFEYHVRNTIPSILTVGNFDIVSELREKPFAL</sequence>
<evidence type="ECO:0000313" key="5">
    <source>
        <dbReference type="Proteomes" id="UP000289340"/>
    </source>
</evidence>
<dbReference type="AlphaFoldDB" id="A0A445GMA3"/>
<organism evidence="4 5">
    <name type="scientific">Glycine soja</name>
    <name type="common">Wild soybean</name>
    <dbReference type="NCBI Taxonomy" id="3848"/>
    <lineage>
        <taxon>Eukaryota</taxon>
        <taxon>Viridiplantae</taxon>
        <taxon>Streptophyta</taxon>
        <taxon>Embryophyta</taxon>
        <taxon>Tracheophyta</taxon>
        <taxon>Spermatophyta</taxon>
        <taxon>Magnoliopsida</taxon>
        <taxon>eudicotyledons</taxon>
        <taxon>Gunneridae</taxon>
        <taxon>Pentapetalae</taxon>
        <taxon>rosids</taxon>
        <taxon>fabids</taxon>
        <taxon>Fabales</taxon>
        <taxon>Fabaceae</taxon>
        <taxon>Papilionoideae</taxon>
        <taxon>50 kb inversion clade</taxon>
        <taxon>NPAAA clade</taxon>
        <taxon>indigoferoid/millettioid clade</taxon>
        <taxon>Phaseoleae</taxon>
        <taxon>Glycine</taxon>
        <taxon>Glycine subgen. Soja</taxon>
    </lineage>
</organism>
<gene>
    <name evidence="4" type="ORF">D0Y65_039627</name>
</gene>
<accession>A0A445GMA3</accession>
<reference evidence="4 5" key="1">
    <citation type="submission" date="2018-09" db="EMBL/GenBank/DDBJ databases">
        <title>A high-quality reference genome of wild soybean provides a powerful tool to mine soybean genomes.</title>
        <authorList>
            <person name="Xie M."/>
            <person name="Chung C.Y.L."/>
            <person name="Li M.-W."/>
            <person name="Wong F.-L."/>
            <person name="Chan T.-F."/>
            <person name="Lam H.-M."/>
        </authorList>
    </citation>
    <scope>NUCLEOTIDE SEQUENCE [LARGE SCALE GENOMIC DNA]</scope>
    <source>
        <strain evidence="5">cv. W05</strain>
        <tissue evidence="4">Hypocotyl of etiolated seedlings</tissue>
    </source>
</reference>
<evidence type="ECO:0000313" key="4">
    <source>
        <dbReference type="EMBL" id="RZB62400.1"/>
    </source>
</evidence>
<evidence type="ECO:0000256" key="1">
    <source>
        <dbReference type="ARBA" id="ARBA00004123"/>
    </source>
</evidence>
<name>A0A445GMA3_GLYSO</name>
<feature type="non-terminal residue" evidence="4">
    <location>
        <position position="1"/>
    </location>
</feature>
<feature type="compositionally biased region" description="Basic and acidic residues" evidence="3">
    <location>
        <begin position="32"/>
        <end position="43"/>
    </location>
</feature>
<dbReference type="GO" id="GO:0005730">
    <property type="term" value="C:nucleolus"/>
    <property type="evidence" value="ECO:0007669"/>
    <property type="project" value="TreeGrafter"/>
</dbReference>
<dbReference type="PANTHER" id="PTHR44267">
    <property type="entry name" value="WD REPEAT-CONTAINING PROTEIN 43"/>
    <property type="match status" value="1"/>
</dbReference>
<dbReference type="EMBL" id="QZWG01000015">
    <property type="protein sequence ID" value="RZB62400.1"/>
    <property type="molecule type" value="Genomic_DNA"/>
</dbReference>
<keyword evidence="5" id="KW-1185">Reference proteome</keyword>
<proteinExistence type="predicted"/>
<dbReference type="Proteomes" id="UP000289340">
    <property type="component" value="Chromosome 15"/>
</dbReference>
<keyword evidence="2" id="KW-0539">Nucleus</keyword>
<dbReference type="PANTHER" id="PTHR44267:SF1">
    <property type="entry name" value="WD REPEAT-CONTAINING PROTEIN 43"/>
    <property type="match status" value="1"/>
</dbReference>
<evidence type="ECO:0000256" key="2">
    <source>
        <dbReference type="ARBA" id="ARBA00023242"/>
    </source>
</evidence>